<dbReference type="Pfam" id="PF00078">
    <property type="entry name" value="RVT_1"/>
    <property type="match status" value="1"/>
</dbReference>
<name>A0ABQ7R8J2_PLUXY</name>
<dbReference type="PROSITE" id="PS50878">
    <property type="entry name" value="RT_POL"/>
    <property type="match status" value="1"/>
</dbReference>
<evidence type="ECO:0000259" key="1">
    <source>
        <dbReference type="PROSITE" id="PS50878"/>
    </source>
</evidence>
<dbReference type="Proteomes" id="UP000823941">
    <property type="component" value="Chromosome 1"/>
</dbReference>
<sequence>MTYGARCASSGDKIADLFSDYFHSTFLKTSSNANYSTYNEHSKSAEIGSISIEKTTILRHLKGLDLNKSGGPDGIHPIFIVECADQLVAPLELIFKRSLSEGVVPTIWKTSFITPVFKKGDKSKVEQYRPISKLCLFAKIFERIVYDQTYAALRTSFTDEQHGFLKNRSTVSNLLLAANCITKSMEGGAQIDVVYTDYSKCFDRIDHNILMMKLAVAGIHGDLYRWFKSYVDNRSQAVVLQGFTSKWTSIPSGVPQGSLLGPLMFVIFINDINSCFINSKILLYADDMKILKPIYGIDDVGDLQSDLLRFEEYCVNNKLDLNVDKCYLVSFTRKHTLIDQGYQLKGRPITRVSEVCDLGVIFDSKLTFEKQVNSCVSKASRALGFIIRTSSSFKSLKSLKILYCAFVRSHLEYASQVWNPRYEIYKSRIEGIQKKFLRFLDFKARQRSQDYEHRCRRYHFLPLHRRRDINDIAYLAGIANGSVDCPQLLTEVSLWAPSRVSRSSKTLYVPWVSTQYRQNAYIIRGSHSFNEISNSKELDIDLFCTKPSAIRKIITKDYFTSMD</sequence>
<dbReference type="PANTHER" id="PTHR33332">
    <property type="entry name" value="REVERSE TRANSCRIPTASE DOMAIN-CONTAINING PROTEIN"/>
    <property type="match status" value="1"/>
</dbReference>
<protein>
    <recommendedName>
        <fullName evidence="1">Reverse transcriptase domain-containing protein</fullName>
    </recommendedName>
</protein>
<gene>
    <name evidence="2" type="ORF">JYU34_000788</name>
</gene>
<dbReference type="InterPro" id="IPR043502">
    <property type="entry name" value="DNA/RNA_pol_sf"/>
</dbReference>
<comment type="caution">
    <text evidence="2">The sequence shown here is derived from an EMBL/GenBank/DDBJ whole genome shotgun (WGS) entry which is preliminary data.</text>
</comment>
<dbReference type="SUPFAM" id="SSF56672">
    <property type="entry name" value="DNA/RNA polymerases"/>
    <property type="match status" value="1"/>
</dbReference>
<feature type="domain" description="Reverse transcriptase" evidence="1">
    <location>
        <begin position="97"/>
        <end position="344"/>
    </location>
</feature>
<dbReference type="InterPro" id="IPR000477">
    <property type="entry name" value="RT_dom"/>
</dbReference>
<dbReference type="CDD" id="cd01650">
    <property type="entry name" value="RT_nLTR_like"/>
    <property type="match status" value="1"/>
</dbReference>
<accession>A0ABQ7R8J2</accession>
<evidence type="ECO:0000313" key="3">
    <source>
        <dbReference type="Proteomes" id="UP000823941"/>
    </source>
</evidence>
<reference evidence="2 3" key="1">
    <citation type="submission" date="2021-06" db="EMBL/GenBank/DDBJ databases">
        <title>A haploid diamondback moth (Plutella xylostella L.) genome assembly resolves 31 chromosomes and identifies a diamide resistance mutation.</title>
        <authorList>
            <person name="Ward C.M."/>
            <person name="Perry K.D."/>
            <person name="Baker G."/>
            <person name="Powis K."/>
            <person name="Heckel D.G."/>
            <person name="Baxter S.W."/>
        </authorList>
    </citation>
    <scope>NUCLEOTIDE SEQUENCE [LARGE SCALE GENOMIC DNA]</scope>
    <source>
        <strain evidence="2 3">LV</strain>
        <tissue evidence="2">Single pupa</tissue>
    </source>
</reference>
<dbReference type="EMBL" id="JAHIBW010000001">
    <property type="protein sequence ID" value="KAG7313629.1"/>
    <property type="molecule type" value="Genomic_DNA"/>
</dbReference>
<keyword evidence="3" id="KW-1185">Reference proteome</keyword>
<organism evidence="2 3">
    <name type="scientific">Plutella xylostella</name>
    <name type="common">Diamondback moth</name>
    <name type="synonym">Plutella maculipennis</name>
    <dbReference type="NCBI Taxonomy" id="51655"/>
    <lineage>
        <taxon>Eukaryota</taxon>
        <taxon>Metazoa</taxon>
        <taxon>Ecdysozoa</taxon>
        <taxon>Arthropoda</taxon>
        <taxon>Hexapoda</taxon>
        <taxon>Insecta</taxon>
        <taxon>Pterygota</taxon>
        <taxon>Neoptera</taxon>
        <taxon>Endopterygota</taxon>
        <taxon>Lepidoptera</taxon>
        <taxon>Glossata</taxon>
        <taxon>Ditrysia</taxon>
        <taxon>Yponomeutoidea</taxon>
        <taxon>Plutellidae</taxon>
        <taxon>Plutella</taxon>
    </lineage>
</organism>
<proteinExistence type="predicted"/>
<evidence type="ECO:0000313" key="2">
    <source>
        <dbReference type="EMBL" id="KAG7313629.1"/>
    </source>
</evidence>